<dbReference type="GO" id="GO:0015074">
    <property type="term" value="P:DNA integration"/>
    <property type="evidence" value="ECO:0007669"/>
    <property type="project" value="UniProtKB-KW"/>
</dbReference>
<dbReference type="PROSITE" id="PS51900">
    <property type="entry name" value="CB"/>
    <property type="match status" value="1"/>
</dbReference>
<evidence type="ECO:0000313" key="7">
    <source>
        <dbReference type="EMBL" id="AFZ17469.1"/>
    </source>
</evidence>
<dbReference type="GO" id="GO:0003677">
    <property type="term" value="F:DNA binding"/>
    <property type="evidence" value="ECO:0007669"/>
    <property type="project" value="UniProtKB-UniRule"/>
</dbReference>
<evidence type="ECO:0000256" key="2">
    <source>
        <dbReference type="ARBA" id="ARBA00023125"/>
    </source>
</evidence>
<dbReference type="InterPro" id="IPR010998">
    <property type="entry name" value="Integrase_recombinase_N"/>
</dbReference>
<accession>K9WCI0</accession>
<dbReference type="SUPFAM" id="SSF56349">
    <property type="entry name" value="DNA breaking-rejoining enzymes"/>
    <property type="match status" value="1"/>
</dbReference>
<dbReference type="InterPro" id="IPR004107">
    <property type="entry name" value="Integrase_SAM-like_N"/>
</dbReference>
<evidence type="ECO:0000256" key="3">
    <source>
        <dbReference type="ARBA" id="ARBA00023172"/>
    </source>
</evidence>
<proteinExistence type="predicted"/>
<dbReference type="InterPro" id="IPR002104">
    <property type="entry name" value="Integrase_catalytic"/>
</dbReference>
<dbReference type="PANTHER" id="PTHR30349">
    <property type="entry name" value="PHAGE INTEGRASE-RELATED"/>
    <property type="match status" value="1"/>
</dbReference>
<dbReference type="Pfam" id="PF00589">
    <property type="entry name" value="Phage_integrase"/>
    <property type="match status" value="1"/>
</dbReference>
<gene>
    <name evidence="7" type="ORF">Mic7113_1597</name>
</gene>
<keyword evidence="2 4" id="KW-0238">DNA-binding</keyword>
<keyword evidence="8" id="KW-1185">Reference proteome</keyword>
<dbReference type="PATRIC" id="fig|1173027.3.peg.1771"/>
<evidence type="ECO:0000313" key="8">
    <source>
        <dbReference type="Proteomes" id="UP000010471"/>
    </source>
</evidence>
<evidence type="ECO:0000259" key="5">
    <source>
        <dbReference type="PROSITE" id="PS51898"/>
    </source>
</evidence>
<dbReference type="HOGENOM" id="CLU_027562_9_6_3"/>
<evidence type="ECO:0000259" key="6">
    <source>
        <dbReference type="PROSITE" id="PS51900"/>
    </source>
</evidence>
<sequence>MQVTATPSPITPQPPNLAITTANLLEVFAEFLNIDVGAGDAASDTLNTYRRQVQQFVDWCDRQKIYPAQVTKDDIKHYRRWMVEKKKFKPATIALKLSVVKRFYQAAVEQGLIPINPAAGVKPPKEKRDPAERISYLEKAEVEQFLEAIPQDGTLKAARDKALLAIMTLEGPRTVELHRANISDLVRQGGNIGIRVEGKRNIRVVPLTPDIAGLVMIYLEARKESGETLKPSSPLFIAVGNRAGGQRISRRGIRLIVDYYLQETALKQTPGRTISAHSLRHTAGTLALRSGAELRQVQDLLGHADPRTTCIYAHIADRWLNNPALKLGIKI</sequence>
<reference evidence="7 8" key="1">
    <citation type="submission" date="2012-06" db="EMBL/GenBank/DDBJ databases">
        <title>Finished chromosome of genome of Microcoleus sp. PCC 7113.</title>
        <authorList>
            <consortium name="US DOE Joint Genome Institute"/>
            <person name="Gugger M."/>
            <person name="Coursin T."/>
            <person name="Rippka R."/>
            <person name="Tandeau De Marsac N."/>
            <person name="Huntemann M."/>
            <person name="Wei C.-L."/>
            <person name="Han J."/>
            <person name="Detter J.C."/>
            <person name="Han C."/>
            <person name="Tapia R."/>
            <person name="Chen A."/>
            <person name="Kyrpides N."/>
            <person name="Mavromatis K."/>
            <person name="Markowitz V."/>
            <person name="Szeto E."/>
            <person name="Ivanova N."/>
            <person name="Pagani I."/>
            <person name="Pati A."/>
            <person name="Goodwin L."/>
            <person name="Nordberg H.P."/>
            <person name="Cantor M.N."/>
            <person name="Hua S.X."/>
            <person name="Woyke T."/>
            <person name="Kerfeld C.A."/>
        </authorList>
    </citation>
    <scope>NUCLEOTIDE SEQUENCE [LARGE SCALE GENOMIC DNA]</scope>
    <source>
        <strain evidence="7 8">PCC 7113</strain>
    </source>
</reference>
<dbReference type="RefSeq" id="WP_015181625.1">
    <property type="nucleotide sequence ID" value="NC_019738.1"/>
</dbReference>
<evidence type="ECO:0000256" key="1">
    <source>
        <dbReference type="ARBA" id="ARBA00022908"/>
    </source>
</evidence>
<dbReference type="Gene3D" id="1.10.443.10">
    <property type="entry name" value="Intergrase catalytic core"/>
    <property type="match status" value="1"/>
</dbReference>
<dbReference type="OrthoDB" id="283809at2"/>
<dbReference type="InterPro" id="IPR013762">
    <property type="entry name" value="Integrase-like_cat_sf"/>
</dbReference>
<dbReference type="PROSITE" id="PS51898">
    <property type="entry name" value="TYR_RECOMBINASE"/>
    <property type="match status" value="1"/>
</dbReference>
<organism evidence="7 8">
    <name type="scientific">Allocoleopsis franciscana PCC 7113</name>
    <dbReference type="NCBI Taxonomy" id="1173027"/>
    <lineage>
        <taxon>Bacteria</taxon>
        <taxon>Bacillati</taxon>
        <taxon>Cyanobacteriota</taxon>
        <taxon>Cyanophyceae</taxon>
        <taxon>Coleofasciculales</taxon>
        <taxon>Coleofasciculaceae</taxon>
        <taxon>Allocoleopsis</taxon>
        <taxon>Allocoleopsis franciscana</taxon>
    </lineage>
</organism>
<dbReference type="Proteomes" id="UP000010471">
    <property type="component" value="Chromosome"/>
</dbReference>
<keyword evidence="3" id="KW-0233">DNA recombination</keyword>
<dbReference type="Gene3D" id="1.10.150.130">
    <property type="match status" value="1"/>
</dbReference>
<dbReference type="STRING" id="1173027.Mic7113_1597"/>
<dbReference type="GO" id="GO:0006310">
    <property type="term" value="P:DNA recombination"/>
    <property type="evidence" value="ECO:0007669"/>
    <property type="project" value="UniProtKB-KW"/>
</dbReference>
<dbReference type="PANTHER" id="PTHR30349:SF81">
    <property type="entry name" value="TYROSINE RECOMBINASE XERC"/>
    <property type="match status" value="1"/>
</dbReference>
<dbReference type="InterPro" id="IPR044068">
    <property type="entry name" value="CB"/>
</dbReference>
<evidence type="ECO:0000256" key="4">
    <source>
        <dbReference type="PROSITE-ProRule" id="PRU01248"/>
    </source>
</evidence>
<dbReference type="eggNOG" id="COG4974">
    <property type="taxonomic scope" value="Bacteria"/>
</dbReference>
<dbReference type="InterPro" id="IPR050090">
    <property type="entry name" value="Tyrosine_recombinase_XerCD"/>
</dbReference>
<dbReference type="InterPro" id="IPR011010">
    <property type="entry name" value="DNA_brk_join_enz"/>
</dbReference>
<dbReference type="KEGG" id="mic:Mic7113_1597"/>
<feature type="domain" description="Tyr recombinase" evidence="5">
    <location>
        <begin position="132"/>
        <end position="325"/>
    </location>
</feature>
<protein>
    <submittedName>
        <fullName evidence="7">Site-specific recombinase XerD</fullName>
    </submittedName>
</protein>
<dbReference type="AlphaFoldDB" id="K9WCI0"/>
<keyword evidence="1" id="KW-0229">DNA integration</keyword>
<dbReference type="Pfam" id="PF13495">
    <property type="entry name" value="Phage_int_SAM_4"/>
    <property type="match status" value="1"/>
</dbReference>
<dbReference type="EMBL" id="CP003630">
    <property type="protein sequence ID" value="AFZ17469.1"/>
    <property type="molecule type" value="Genomic_DNA"/>
</dbReference>
<feature type="domain" description="Core-binding (CB)" evidence="6">
    <location>
        <begin position="19"/>
        <end position="108"/>
    </location>
</feature>
<name>K9WCI0_9CYAN</name>